<dbReference type="Pfam" id="PF03995">
    <property type="entry name" value="Inhibitor_I36"/>
    <property type="match status" value="1"/>
</dbReference>
<dbReference type="KEGG" id="sxi:SXIM_21460"/>
<dbReference type="STRING" id="408015.SXIM_21460"/>
<dbReference type="Proteomes" id="UP000034034">
    <property type="component" value="Chromosome"/>
</dbReference>
<proteinExistence type="predicted"/>
<dbReference type="EMBL" id="CP009922">
    <property type="protein sequence ID" value="AKG43530.1"/>
    <property type="molecule type" value="Genomic_DNA"/>
</dbReference>
<sequence length="162" mass="16767">MKLRKGFTMTAAATALALGGLLGSGVGPAGATTEADVAVQQEPAVAVGLAAQEAVGFDDAGALAYADCDNGWICFFSATNGGGSKCQWNAALNSDTRPQCSWMNSGTTAKSVYNRTSYRYHYYLDKNYKNRLGSTLSGGQGNLAGSYTIGSLCRHNASGCPN</sequence>
<gene>
    <name evidence="2" type="ORF">SXIM_21460</name>
</gene>
<dbReference type="HOGENOM" id="CLU_1634508_0_0_11"/>
<protein>
    <submittedName>
        <fullName evidence="2">Peptidase inhibitor</fullName>
    </submittedName>
</protein>
<organism evidence="2 3">
    <name type="scientific">Streptomyces xiamenensis</name>
    <dbReference type="NCBI Taxonomy" id="408015"/>
    <lineage>
        <taxon>Bacteria</taxon>
        <taxon>Bacillati</taxon>
        <taxon>Actinomycetota</taxon>
        <taxon>Actinomycetes</taxon>
        <taxon>Kitasatosporales</taxon>
        <taxon>Streptomycetaceae</taxon>
        <taxon>Streptomyces</taxon>
    </lineage>
</organism>
<keyword evidence="1" id="KW-0732">Signal</keyword>
<name>A0A0F7FTG1_9ACTN</name>
<dbReference type="PATRIC" id="fig|408015.6.peg.2178"/>
<evidence type="ECO:0000313" key="3">
    <source>
        <dbReference type="Proteomes" id="UP000034034"/>
    </source>
</evidence>
<reference evidence="2" key="1">
    <citation type="submission" date="2019-08" db="EMBL/GenBank/DDBJ databases">
        <title>Complete genome sequence of a mangrove-derived Streptomyces xiamenensis.</title>
        <authorList>
            <person name="Xu J."/>
        </authorList>
    </citation>
    <scope>NUCLEOTIDE SEQUENCE</scope>
    <source>
        <strain evidence="2">318</strain>
    </source>
</reference>
<evidence type="ECO:0000313" key="2">
    <source>
        <dbReference type="EMBL" id="AKG43530.1"/>
    </source>
</evidence>
<accession>A0A0F7FTG1</accession>
<feature type="signal peptide" evidence="1">
    <location>
        <begin position="1"/>
        <end position="31"/>
    </location>
</feature>
<dbReference type="RefSeq" id="WP_053116156.1">
    <property type="nucleotide sequence ID" value="NZ_CP009922.3"/>
</dbReference>
<keyword evidence="3" id="KW-1185">Reference proteome</keyword>
<evidence type="ECO:0000256" key="1">
    <source>
        <dbReference type="SAM" id="SignalP"/>
    </source>
</evidence>
<dbReference type="AlphaFoldDB" id="A0A0F7FTG1"/>
<feature type="chain" id="PRO_5002515730" evidence="1">
    <location>
        <begin position="32"/>
        <end position="162"/>
    </location>
</feature>